<dbReference type="InterPro" id="IPR000601">
    <property type="entry name" value="PKD_dom"/>
</dbReference>
<feature type="compositionally biased region" description="Polar residues" evidence="1">
    <location>
        <begin position="232"/>
        <end position="248"/>
    </location>
</feature>
<feature type="transmembrane region" description="Helical" evidence="2">
    <location>
        <begin position="531"/>
        <end position="551"/>
    </location>
</feature>
<feature type="transmembrane region" description="Helical" evidence="2">
    <location>
        <begin position="463"/>
        <end position="483"/>
    </location>
</feature>
<feature type="compositionally biased region" description="Polar residues" evidence="1">
    <location>
        <begin position="204"/>
        <end position="218"/>
    </location>
</feature>
<accession>A0A133VLB4</accession>
<feature type="region of interest" description="Disordered" evidence="1">
    <location>
        <begin position="348"/>
        <end position="368"/>
    </location>
</feature>
<dbReference type="EMBL" id="LHYE01000013">
    <property type="protein sequence ID" value="KXB07210.1"/>
    <property type="molecule type" value="Genomic_DNA"/>
</dbReference>
<proteinExistence type="predicted"/>
<comment type="caution">
    <text evidence="4">The sequence shown here is derived from an EMBL/GenBank/DDBJ whole genome shotgun (WGS) entry which is preliminary data.</text>
</comment>
<feature type="compositionally biased region" description="Low complexity" evidence="1">
    <location>
        <begin position="354"/>
        <end position="368"/>
    </location>
</feature>
<feature type="region of interest" description="Disordered" evidence="1">
    <location>
        <begin position="58"/>
        <end position="98"/>
    </location>
</feature>
<keyword evidence="2" id="KW-1133">Transmembrane helix</keyword>
<dbReference type="SUPFAM" id="SSF49299">
    <property type="entry name" value="PKD domain"/>
    <property type="match status" value="2"/>
</dbReference>
<feature type="compositionally biased region" description="Basic and acidic residues" evidence="1">
    <location>
        <begin position="135"/>
        <end position="144"/>
    </location>
</feature>
<feature type="region of interest" description="Disordered" evidence="1">
    <location>
        <begin position="122"/>
        <end position="250"/>
    </location>
</feature>
<dbReference type="InterPro" id="IPR035986">
    <property type="entry name" value="PKD_dom_sf"/>
</dbReference>
<dbReference type="Gene3D" id="2.60.40.3440">
    <property type="match status" value="1"/>
</dbReference>
<dbReference type="PROSITE" id="PS50093">
    <property type="entry name" value="PKD"/>
    <property type="match status" value="1"/>
</dbReference>
<dbReference type="Pfam" id="PF18911">
    <property type="entry name" value="PKD_4"/>
    <property type="match status" value="1"/>
</dbReference>
<evidence type="ECO:0000313" key="5">
    <source>
        <dbReference type="Proteomes" id="UP000070263"/>
    </source>
</evidence>
<dbReference type="SMART" id="SM00089">
    <property type="entry name" value="PKD"/>
    <property type="match status" value="2"/>
</dbReference>
<feature type="compositionally biased region" description="Low complexity" evidence="1">
    <location>
        <begin position="86"/>
        <end position="98"/>
    </location>
</feature>
<dbReference type="Pfam" id="PF17963">
    <property type="entry name" value="Big_9"/>
    <property type="match status" value="1"/>
</dbReference>
<dbReference type="AlphaFoldDB" id="A0A133VLB4"/>
<feature type="compositionally biased region" description="Low complexity" evidence="1">
    <location>
        <begin position="157"/>
        <end position="181"/>
    </location>
</feature>
<dbReference type="PATRIC" id="fig|1698280.3.peg.212"/>
<evidence type="ECO:0000256" key="2">
    <source>
        <dbReference type="SAM" id="Phobius"/>
    </source>
</evidence>
<sequence length="561" mass="59202">MKKKIGIFAIAAVVIGALVLPGSPVAFASGWDDCPFGRTNDPYPGHCSRYIDTDNDGICDHSQPAPEDRNDAPTADADGNYSVTEGGSISLDGSGSSDSDGSISSYFWTITLGGTYGSLDSTSGSSPGFSATSETGDHSSHDVTVELTVTDDDGATDTDTATVTVNSQNDPPTTSSDSITTCENTSGSSDVLFNDSDPEGDSLVYSNVSISTSPSHGSASVDETAGEIDYSPNPNYNGSDSFEYQISDGNGGISTETVSVTVNNVSDSPTASFTHSSSDKVLDVDASNSSDIDGSISSYEWKWSSGDSFSSGTETDSHTYSSGGEYTVELRVTDDDGATDTYSQTVTINKDSDAPSSLSPSDGVKLSETSSVTLEVTVTDPDGDSMDVAFYDGGGTQIGTTQTGVSDGGTTSVSYSVSAGNSYDWYAVATDDEGASTQSSTWSFTVKPPVDESKEEDEIIQTYTLLPILIVLSLSCSITLFLSKRKSISTLTHKRIWNVFLLITFLASGILGILLVIRINFGFVIPLPFNVLFWHVEAGIAMFVICIFHIIERFRALLWFL</sequence>
<keyword evidence="2" id="KW-0472">Membrane</keyword>
<feature type="transmembrane region" description="Helical" evidence="2">
    <location>
        <begin position="495"/>
        <end position="519"/>
    </location>
</feature>
<feature type="compositionally biased region" description="Polar residues" evidence="1">
    <location>
        <begin position="122"/>
        <end position="134"/>
    </location>
</feature>
<evidence type="ECO:0000313" key="4">
    <source>
        <dbReference type="EMBL" id="KXB07210.1"/>
    </source>
</evidence>
<dbReference type="Pfam" id="PF22352">
    <property type="entry name" value="K319L-like_PKD"/>
    <property type="match status" value="1"/>
</dbReference>
<dbReference type="InterPro" id="IPR013783">
    <property type="entry name" value="Ig-like_fold"/>
</dbReference>
<protein>
    <recommendedName>
        <fullName evidence="3">PKD domain-containing protein</fullName>
    </recommendedName>
</protein>
<dbReference type="CDD" id="cd00146">
    <property type="entry name" value="PKD"/>
    <property type="match status" value="1"/>
</dbReference>
<dbReference type="InterPro" id="IPR022409">
    <property type="entry name" value="PKD/Chitinase_dom"/>
</dbReference>
<feature type="compositionally biased region" description="Polar residues" evidence="1">
    <location>
        <begin position="182"/>
        <end position="191"/>
    </location>
</feature>
<organism evidence="4 5">
    <name type="scientific">candidate division MSBL1 archaeon SCGC-AAA382A20</name>
    <dbReference type="NCBI Taxonomy" id="1698280"/>
    <lineage>
        <taxon>Archaea</taxon>
        <taxon>Methanobacteriati</taxon>
        <taxon>Methanobacteriota</taxon>
        <taxon>candidate division MSBL1</taxon>
    </lineage>
</organism>
<evidence type="ECO:0000256" key="1">
    <source>
        <dbReference type="SAM" id="MobiDB-lite"/>
    </source>
</evidence>
<dbReference type="Proteomes" id="UP000070263">
    <property type="component" value="Unassembled WGS sequence"/>
</dbReference>
<evidence type="ECO:0000259" key="3">
    <source>
        <dbReference type="PROSITE" id="PS50093"/>
    </source>
</evidence>
<feature type="domain" description="PKD" evidence="3">
    <location>
        <begin position="269"/>
        <end position="348"/>
    </location>
</feature>
<keyword evidence="5" id="KW-1185">Reference proteome</keyword>
<gene>
    <name evidence="4" type="ORF">AKJ51_01860</name>
</gene>
<reference evidence="4 5" key="1">
    <citation type="journal article" date="2016" name="Sci. Rep.">
        <title>Metabolic traits of an uncultured archaeal lineage -MSBL1- from brine pools of the Red Sea.</title>
        <authorList>
            <person name="Mwirichia R."/>
            <person name="Alam I."/>
            <person name="Rashid M."/>
            <person name="Vinu M."/>
            <person name="Ba-Alawi W."/>
            <person name="Anthony Kamau A."/>
            <person name="Kamanda Ngugi D."/>
            <person name="Goker M."/>
            <person name="Klenk H.P."/>
            <person name="Bajic V."/>
            <person name="Stingl U."/>
        </authorList>
    </citation>
    <scope>NUCLEOTIDE SEQUENCE [LARGE SCALE GENOMIC DNA]</scope>
    <source>
        <strain evidence="4">SCGC-AAA382A20</strain>
    </source>
</reference>
<keyword evidence="2" id="KW-0812">Transmembrane</keyword>
<dbReference type="Gene3D" id="2.60.40.10">
    <property type="entry name" value="Immunoglobulins"/>
    <property type="match status" value="3"/>
</dbReference>
<name>A0A133VLB4_9EURY</name>